<dbReference type="InterPro" id="IPR025749">
    <property type="entry name" value="Sphingomyelin_synth-like_dom"/>
</dbReference>
<evidence type="ECO:0000256" key="2">
    <source>
        <dbReference type="ARBA" id="ARBA00005441"/>
    </source>
</evidence>
<evidence type="ECO:0000259" key="11">
    <source>
        <dbReference type="Pfam" id="PF14360"/>
    </source>
</evidence>
<evidence type="ECO:0000256" key="10">
    <source>
        <dbReference type="SAM" id="Phobius"/>
    </source>
</evidence>
<evidence type="ECO:0000256" key="1">
    <source>
        <dbReference type="ARBA" id="ARBA00004141"/>
    </source>
</evidence>
<dbReference type="AlphaFoldDB" id="A0A1Y1JGY8"/>
<dbReference type="GO" id="GO:0047493">
    <property type="term" value="F:ceramide cholinephosphotransferase activity"/>
    <property type="evidence" value="ECO:0007669"/>
    <property type="project" value="TreeGrafter"/>
</dbReference>
<keyword evidence="6 10" id="KW-1133">Transmembrane helix</keyword>
<dbReference type="Proteomes" id="UP000195521">
    <property type="component" value="Unassembled WGS sequence"/>
</dbReference>
<dbReference type="EMBL" id="BDQF01000012">
    <property type="protein sequence ID" value="GAW81781.1"/>
    <property type="molecule type" value="Genomic_DNA"/>
</dbReference>
<dbReference type="GO" id="GO:0033188">
    <property type="term" value="F:sphingomyelin synthase activity"/>
    <property type="evidence" value="ECO:0007669"/>
    <property type="project" value="TreeGrafter"/>
</dbReference>
<comment type="similarity">
    <text evidence="2">Belongs to the sphingomyelin synthase family.</text>
</comment>
<dbReference type="Pfam" id="PF14360">
    <property type="entry name" value="PAP2_C"/>
    <property type="match status" value="1"/>
</dbReference>
<dbReference type="GeneID" id="39748510"/>
<evidence type="ECO:0000313" key="12">
    <source>
        <dbReference type="EMBL" id="GAW81781.1"/>
    </source>
</evidence>
<dbReference type="RefSeq" id="XP_028544370.1">
    <property type="nucleotide sequence ID" value="XM_028688569.1"/>
</dbReference>
<evidence type="ECO:0000256" key="7">
    <source>
        <dbReference type="ARBA" id="ARBA00023098"/>
    </source>
</evidence>
<evidence type="ECO:0000256" key="4">
    <source>
        <dbReference type="ARBA" id="ARBA00022692"/>
    </source>
</evidence>
<keyword evidence="4 10" id="KW-0812">Transmembrane</keyword>
<accession>A0A1Y1JGY8</accession>
<evidence type="ECO:0000313" key="13">
    <source>
        <dbReference type="Proteomes" id="UP000195521"/>
    </source>
</evidence>
<dbReference type="OMA" id="YECTDLI"/>
<feature type="transmembrane region" description="Helical" evidence="10">
    <location>
        <begin position="230"/>
        <end position="250"/>
    </location>
</feature>
<dbReference type="PANTHER" id="PTHR21290">
    <property type="entry name" value="SPHINGOMYELIN SYNTHETASE"/>
    <property type="match status" value="1"/>
</dbReference>
<gene>
    <name evidence="12" type="ORF">PGO_112310</name>
</gene>
<dbReference type="CDD" id="cd01610">
    <property type="entry name" value="PAP2_like"/>
    <property type="match status" value="1"/>
</dbReference>
<dbReference type="InterPro" id="IPR045221">
    <property type="entry name" value="Sphingomyelin_synth-like"/>
</dbReference>
<comment type="subcellular location">
    <subcellularLocation>
        <location evidence="1">Membrane</location>
        <topology evidence="1">Multi-pass membrane protein</topology>
    </subcellularLocation>
</comment>
<feature type="region of interest" description="Disordered" evidence="9">
    <location>
        <begin position="1"/>
        <end position="40"/>
    </location>
</feature>
<dbReference type="GO" id="GO:0000139">
    <property type="term" value="C:Golgi membrane"/>
    <property type="evidence" value="ECO:0007669"/>
    <property type="project" value="TreeGrafter"/>
</dbReference>
<evidence type="ECO:0000256" key="6">
    <source>
        <dbReference type="ARBA" id="ARBA00022989"/>
    </source>
</evidence>
<feature type="domain" description="Sphingomyelin synthase-like" evidence="11">
    <location>
        <begin position="276"/>
        <end position="347"/>
    </location>
</feature>
<dbReference type="OrthoDB" id="422827at2759"/>
<feature type="compositionally biased region" description="Basic and acidic residues" evidence="9">
    <location>
        <begin position="29"/>
        <end position="40"/>
    </location>
</feature>
<organism evidence="12 13">
    <name type="scientific">Plasmodium gonderi</name>
    <dbReference type="NCBI Taxonomy" id="77519"/>
    <lineage>
        <taxon>Eukaryota</taxon>
        <taxon>Sar</taxon>
        <taxon>Alveolata</taxon>
        <taxon>Apicomplexa</taxon>
        <taxon>Aconoidasida</taxon>
        <taxon>Haemosporida</taxon>
        <taxon>Plasmodiidae</taxon>
        <taxon>Plasmodium</taxon>
        <taxon>Plasmodium (Plasmodium)</taxon>
    </lineage>
</organism>
<keyword evidence="7" id="KW-0443">Lipid metabolism</keyword>
<evidence type="ECO:0000256" key="9">
    <source>
        <dbReference type="SAM" id="MobiDB-lite"/>
    </source>
</evidence>
<dbReference type="GO" id="GO:0046513">
    <property type="term" value="P:ceramide biosynthetic process"/>
    <property type="evidence" value="ECO:0007669"/>
    <property type="project" value="TreeGrafter"/>
</dbReference>
<keyword evidence="5" id="KW-0746">Sphingolipid metabolism</keyword>
<feature type="transmembrane region" description="Helical" evidence="10">
    <location>
        <begin position="332"/>
        <end position="353"/>
    </location>
</feature>
<name>A0A1Y1JGY8_PLAGO</name>
<evidence type="ECO:0000256" key="8">
    <source>
        <dbReference type="ARBA" id="ARBA00023136"/>
    </source>
</evidence>
<sequence>MIEGKLNAHPPSDGSRNPKSHYKNGGRVQNKEKDEKKNLMKNDNINISIDLKKKANMECIYNYNSKFSDEKHSDNNQTDAFTNKKERILNETQLVNSGVQDDFILENMEDSCDKEEHNIRIMEVKNCNAKKNILKILYIRLLYAIIFIILSILIQCYFIILSDTYYNMGDEPLKDRIHEMYKEAPLFMNAEFINGNILFFLIITLLRFGFFSPFILAISMFIRLTLMLSFIYFIRSIFIYVTTIPCPIATCQPLRNKNILENLYSAYLIITAQVYECTDLIISGHTAFTTVLKLFWMFYEKKLFIKTILFFYCLFIYAMIVISKFHYTVDVLMGYVFGSTVFIFYHTLLEIAAKRYARHRSFSIRSSNYASSFVERCSLFNCFIRVIGYLEGLDHRLNMAISFNKEWECFCSCKPVNAQGLIVKKTTVVNNEEYFDFSDHFYHSYAGSGTFDSSTVKNILNEIKYLCGIRKKN</sequence>
<evidence type="ECO:0000256" key="3">
    <source>
        <dbReference type="ARBA" id="ARBA00022679"/>
    </source>
</evidence>
<keyword evidence="8 10" id="KW-0472">Membrane</keyword>
<keyword evidence="3" id="KW-0808">Transferase</keyword>
<proteinExistence type="inferred from homology"/>
<keyword evidence="13" id="KW-1185">Reference proteome</keyword>
<feature type="transmembrane region" description="Helical" evidence="10">
    <location>
        <begin position="141"/>
        <end position="160"/>
    </location>
</feature>
<feature type="transmembrane region" description="Helical" evidence="10">
    <location>
        <begin position="262"/>
        <end position="282"/>
    </location>
</feature>
<dbReference type="GO" id="GO:0005789">
    <property type="term" value="C:endoplasmic reticulum membrane"/>
    <property type="evidence" value="ECO:0007669"/>
    <property type="project" value="TreeGrafter"/>
</dbReference>
<reference evidence="13" key="1">
    <citation type="submission" date="2017-04" db="EMBL/GenBank/DDBJ databases">
        <title>Plasmodium gonderi genome.</title>
        <authorList>
            <person name="Arisue N."/>
            <person name="Honma H."/>
            <person name="Kawai S."/>
            <person name="Tougan T."/>
            <person name="Tanabe K."/>
            <person name="Horii T."/>
        </authorList>
    </citation>
    <scope>NUCLEOTIDE SEQUENCE [LARGE SCALE GENOMIC DNA]</scope>
    <source>
        <strain evidence="13">ATCC 30045</strain>
    </source>
</reference>
<protein>
    <submittedName>
        <fullName evidence="12">Sphingomyelin synthase 1</fullName>
    </submittedName>
</protein>
<dbReference type="PANTHER" id="PTHR21290:SF25">
    <property type="entry name" value="SPHINGOMYELIN SYNTHASE-RELATED PROTEIN 1"/>
    <property type="match status" value="1"/>
</dbReference>
<evidence type="ECO:0000256" key="5">
    <source>
        <dbReference type="ARBA" id="ARBA00022919"/>
    </source>
</evidence>
<dbReference type="GO" id="GO:0005886">
    <property type="term" value="C:plasma membrane"/>
    <property type="evidence" value="ECO:0007669"/>
    <property type="project" value="TreeGrafter"/>
</dbReference>
<feature type="transmembrane region" description="Helical" evidence="10">
    <location>
        <begin position="197"/>
        <end position="218"/>
    </location>
</feature>
<feature type="transmembrane region" description="Helical" evidence="10">
    <location>
        <begin position="303"/>
        <end position="326"/>
    </location>
</feature>
<comment type="caution">
    <text evidence="12">The sequence shown here is derived from an EMBL/GenBank/DDBJ whole genome shotgun (WGS) entry which is preliminary data.</text>
</comment>